<proteinExistence type="predicted"/>
<dbReference type="Proteomes" id="UP001359559">
    <property type="component" value="Unassembled WGS sequence"/>
</dbReference>
<dbReference type="EMBL" id="JAYKXN010000006">
    <property type="protein sequence ID" value="KAK7279319.1"/>
    <property type="molecule type" value="Genomic_DNA"/>
</dbReference>
<sequence length="141" mass="15912">MLAVIEMCALESGGFLIGCSVIRCSVCIFTDGNATEFKRVDLMEAFKRLRKYLNLEPMARMKKRYLLLPFIVGASLLKWLGCAGTHHHLFCSIILLSPPVPPKYSETENYLISHAPLKQMSQCSLATREVQDEKSFILQPC</sequence>
<comment type="caution">
    <text evidence="1">The sequence shown here is derived from an EMBL/GenBank/DDBJ whole genome shotgun (WGS) entry which is preliminary data.</text>
</comment>
<evidence type="ECO:0000313" key="2">
    <source>
        <dbReference type="Proteomes" id="UP001359559"/>
    </source>
</evidence>
<organism evidence="1 2">
    <name type="scientific">Clitoria ternatea</name>
    <name type="common">Butterfly pea</name>
    <dbReference type="NCBI Taxonomy" id="43366"/>
    <lineage>
        <taxon>Eukaryota</taxon>
        <taxon>Viridiplantae</taxon>
        <taxon>Streptophyta</taxon>
        <taxon>Embryophyta</taxon>
        <taxon>Tracheophyta</taxon>
        <taxon>Spermatophyta</taxon>
        <taxon>Magnoliopsida</taxon>
        <taxon>eudicotyledons</taxon>
        <taxon>Gunneridae</taxon>
        <taxon>Pentapetalae</taxon>
        <taxon>rosids</taxon>
        <taxon>fabids</taxon>
        <taxon>Fabales</taxon>
        <taxon>Fabaceae</taxon>
        <taxon>Papilionoideae</taxon>
        <taxon>50 kb inversion clade</taxon>
        <taxon>NPAAA clade</taxon>
        <taxon>indigoferoid/millettioid clade</taxon>
        <taxon>Phaseoleae</taxon>
        <taxon>Clitoria</taxon>
    </lineage>
</organism>
<dbReference type="AlphaFoldDB" id="A0AAN9FPJ2"/>
<protein>
    <submittedName>
        <fullName evidence="1">Uncharacterized protein</fullName>
    </submittedName>
</protein>
<accession>A0AAN9FPJ2</accession>
<name>A0AAN9FPJ2_CLITE</name>
<gene>
    <name evidence="1" type="ORF">RJT34_24367</name>
</gene>
<evidence type="ECO:0000313" key="1">
    <source>
        <dbReference type="EMBL" id="KAK7279319.1"/>
    </source>
</evidence>
<reference evidence="1 2" key="1">
    <citation type="submission" date="2024-01" db="EMBL/GenBank/DDBJ databases">
        <title>The genomes of 5 underutilized Papilionoideae crops provide insights into root nodulation and disease resistance.</title>
        <authorList>
            <person name="Yuan L."/>
        </authorList>
    </citation>
    <scope>NUCLEOTIDE SEQUENCE [LARGE SCALE GENOMIC DNA]</scope>
    <source>
        <strain evidence="1">LY-2023</strain>
        <tissue evidence="1">Leaf</tissue>
    </source>
</reference>
<keyword evidence="2" id="KW-1185">Reference proteome</keyword>